<reference evidence="2 3" key="1">
    <citation type="journal article" date="2011" name="J. Bacteriol.">
        <title>Complete genome sequence of the polycyclic aromatic hydrocarbon-degrading bacterium Alteromonas sp. strain SN2.</title>
        <authorList>
            <person name="Jin H.M."/>
            <person name="Jeong H."/>
            <person name="Moon E.J."/>
            <person name="Math R.K."/>
            <person name="Lee K."/>
            <person name="Kim H.J."/>
            <person name="Jeon C.O."/>
            <person name="Oh T.K."/>
            <person name="Kim J.F."/>
        </authorList>
    </citation>
    <scope>NUCLEOTIDE SEQUENCE [LARGE SCALE GENOMIC DNA]</scope>
    <source>
        <strain evidence="3">JCM 17741 / KACC 18427 / KCTC 11700BP / SN2</strain>
    </source>
</reference>
<dbReference type="RefSeq" id="WP_013783718.1">
    <property type="nucleotide sequence ID" value="NC_015554.1"/>
</dbReference>
<sequence>MRILIVFLLFPLAAFADESRLVEQFFGQDGLDNKREVYTGEMLEHYLDKPTLGEDLPKGINVSLRALEQSPRREIYAVLLTKEGISQDWYIYLVNDQNKWKISAVRNLALPSMFFMSLQAIQSKPNRTKEEENHYQNMLLTLQLDSELKEYLHKNIGSLNAIAFEAKTSQKKATESAKHLNLNLVGYDSSSGIVDVNVGGILDNSVGYLFVPPGTEVPQMSDEDYIYIEHVTGNWYVYKTT</sequence>
<dbReference type="OrthoDB" id="637051at2"/>
<dbReference type="HOGENOM" id="CLU_975553_0_0_6"/>
<keyword evidence="1" id="KW-0732">Signal</keyword>
<name>F5ZCM9_ALTNA</name>
<feature type="chain" id="PRO_5003336136" evidence="1">
    <location>
        <begin position="17"/>
        <end position="241"/>
    </location>
</feature>
<protein>
    <submittedName>
        <fullName evidence="2">Uncharacterized protein</fullName>
    </submittedName>
</protein>
<dbReference type="AlphaFoldDB" id="F5ZCM9"/>
<evidence type="ECO:0000313" key="3">
    <source>
        <dbReference type="Proteomes" id="UP000000683"/>
    </source>
</evidence>
<evidence type="ECO:0000256" key="1">
    <source>
        <dbReference type="SAM" id="SignalP"/>
    </source>
</evidence>
<proteinExistence type="predicted"/>
<accession>F5ZCM9</accession>
<organism evidence="2 3">
    <name type="scientific">Alteromonas naphthalenivorans</name>
    <dbReference type="NCBI Taxonomy" id="715451"/>
    <lineage>
        <taxon>Bacteria</taxon>
        <taxon>Pseudomonadati</taxon>
        <taxon>Pseudomonadota</taxon>
        <taxon>Gammaproteobacteria</taxon>
        <taxon>Alteromonadales</taxon>
        <taxon>Alteromonadaceae</taxon>
        <taxon>Alteromonas/Salinimonas group</taxon>
        <taxon>Alteromonas</taxon>
    </lineage>
</organism>
<dbReference type="KEGG" id="alt:ambt_06205"/>
<feature type="signal peptide" evidence="1">
    <location>
        <begin position="1"/>
        <end position="16"/>
    </location>
</feature>
<keyword evidence="3" id="KW-1185">Reference proteome</keyword>
<dbReference type="EMBL" id="CP002339">
    <property type="protein sequence ID" value="AEF02778.1"/>
    <property type="molecule type" value="Genomic_DNA"/>
</dbReference>
<dbReference type="eggNOG" id="ENOG5033CQ3">
    <property type="taxonomic scope" value="Bacteria"/>
</dbReference>
<evidence type="ECO:0000313" key="2">
    <source>
        <dbReference type="EMBL" id="AEF02778.1"/>
    </source>
</evidence>
<gene>
    <name evidence="2" type="ordered locus">ambt_06205</name>
</gene>
<dbReference type="Proteomes" id="UP000000683">
    <property type="component" value="Chromosome"/>
</dbReference>